<evidence type="ECO:0000313" key="2">
    <source>
        <dbReference type="Proteomes" id="UP000033166"/>
    </source>
</evidence>
<sequence>MKVEIDELFSDDEFEDIVSEKWVTQYKKLGYLQAITKQAITKALLKNYQNVEYVKGSRSHKAHFEIGTKRSQELSNADMINEGIKKSNIADYKLTAYKLFKHYVSKLDDDVTYKSMTRLKWLKQAGITSNLQDFHVLNIDSISDRNASNFVKYYCYDMGLYLKEVLSYCIKQLNIISDELTFCDCAYDDEIEKDENGRKKRLLTNEELVAYNDYRNSLKKDENGKDRFKNFYNAPREFKNKLSDYVKDNFKSSEIWVEVELNLTDVKVEVDENVDTAKLRIQFMKEFQQHRNSLYVKREFKSGKGWRYDNAIVEMMKNQGRYQSVVVPYRQMEERTYFKFMTELDRQIGFAEADMTEYKKMETEYKANIDENEAILLVNACKQNNVIYLQTQSRANCKSKLATLHHLIRRPVIKHFTWIIVHPHFNSCDSVGCRFSCAFR</sequence>
<dbReference type="HOGENOM" id="CLU_622256_0_0_9"/>
<evidence type="ECO:0000313" key="1">
    <source>
        <dbReference type="EMBL" id="CEN27803.1"/>
    </source>
</evidence>
<name>A0A0D6DVK9_9LACT</name>
<proteinExistence type="predicted"/>
<protein>
    <submittedName>
        <fullName evidence="1">Uncharacterized protein</fullName>
    </submittedName>
</protein>
<reference evidence="2" key="1">
    <citation type="submission" date="2015-01" db="EMBL/GenBank/DDBJ databases">
        <authorList>
            <person name="Andreevskaya M."/>
        </authorList>
    </citation>
    <scope>NUCLEOTIDE SEQUENCE [LARGE SCALE GENOMIC DNA]</scope>
    <source>
        <strain evidence="2">MKFS47</strain>
    </source>
</reference>
<dbReference type="EMBL" id="LN774769">
    <property type="protein sequence ID" value="CEN27803.1"/>
    <property type="molecule type" value="Genomic_DNA"/>
</dbReference>
<dbReference type="Proteomes" id="UP000033166">
    <property type="component" value="Chromosome I"/>
</dbReference>
<organism evidence="1 2">
    <name type="scientific">Pseudolactococcus piscium MKFS47</name>
    <dbReference type="NCBI Taxonomy" id="297352"/>
    <lineage>
        <taxon>Bacteria</taxon>
        <taxon>Bacillati</taxon>
        <taxon>Bacillota</taxon>
        <taxon>Bacilli</taxon>
        <taxon>Lactobacillales</taxon>
        <taxon>Streptococcaceae</taxon>
        <taxon>Pseudolactococcus</taxon>
    </lineage>
</organism>
<accession>A0A0D6DVK9</accession>
<dbReference type="AlphaFoldDB" id="A0A0D6DVK9"/>
<gene>
    <name evidence="1" type="ORF">LACPI_0603</name>
</gene>
<dbReference type="KEGG" id="lpk:LACPI_0603"/>